<accession>E8MCX7</accession>
<evidence type="ECO:0000313" key="2">
    <source>
        <dbReference type="Proteomes" id="UP000006228"/>
    </source>
</evidence>
<evidence type="ECO:0000313" key="1">
    <source>
        <dbReference type="EMBL" id="EGA68153.1"/>
    </source>
</evidence>
<dbReference type="Proteomes" id="UP000006228">
    <property type="component" value="Unassembled WGS sequence"/>
</dbReference>
<reference evidence="1 2" key="1">
    <citation type="journal article" date="2012" name="Int. J. Syst. Evol. Microbiol.">
        <title>Vibrio caribbeanicus sp. nov., isolated from the marine sponge Scleritoderma cyanea.</title>
        <authorList>
            <person name="Hoffmann M."/>
            <person name="Monday S.R."/>
            <person name="Allard M.W."/>
            <person name="Strain E.A."/>
            <person name="Whittaker P."/>
            <person name="Naum M."/>
            <person name="McCarthy P.J."/>
            <person name="Lopez J.V."/>
            <person name="Fischer M."/>
            <person name="Brown E.W."/>
        </authorList>
    </citation>
    <scope>NUCLEOTIDE SEQUENCE [LARGE SCALE GENOMIC DNA]</scope>
    <source>
        <strain evidence="2">DSMZ 21326</strain>
    </source>
</reference>
<name>E8MCX7_PHOS4</name>
<sequence>MRVSNILVPQRLVVLFRALKCNLITQKTTIWIHLKRKTVKRPISDNDLYQVEEGKEWTKLSQKPANSGKK</sequence>
<comment type="caution">
    <text evidence="1">The sequence shown here is derived from an EMBL/GenBank/DDBJ whole genome shotgun (WGS) entry which is preliminary data.</text>
</comment>
<gene>
    <name evidence="1" type="ORF">VISI1226_15471</name>
</gene>
<protein>
    <submittedName>
        <fullName evidence="1">Uncharacterized protein</fullName>
    </submittedName>
</protein>
<organism evidence="1 2">
    <name type="scientific">Vibrio sinaloensis DSM 21326</name>
    <dbReference type="NCBI Taxonomy" id="945550"/>
    <lineage>
        <taxon>Bacteria</taxon>
        <taxon>Pseudomonadati</taxon>
        <taxon>Pseudomonadota</taxon>
        <taxon>Gammaproteobacteria</taxon>
        <taxon>Vibrionales</taxon>
        <taxon>Vibrionaceae</taxon>
        <taxon>Vibrio</taxon>
        <taxon>Vibrio oreintalis group</taxon>
    </lineage>
</organism>
<proteinExistence type="predicted"/>
<dbReference type="AlphaFoldDB" id="E8MCX7"/>
<dbReference type="EMBL" id="AEVT01000117">
    <property type="protein sequence ID" value="EGA68153.1"/>
    <property type="molecule type" value="Genomic_DNA"/>
</dbReference>